<name>A0AAD3H169_9STRA</name>
<evidence type="ECO:0000313" key="3">
    <source>
        <dbReference type="Proteomes" id="UP001054902"/>
    </source>
</evidence>
<organism evidence="2 3">
    <name type="scientific">Chaetoceros tenuissimus</name>
    <dbReference type="NCBI Taxonomy" id="426638"/>
    <lineage>
        <taxon>Eukaryota</taxon>
        <taxon>Sar</taxon>
        <taxon>Stramenopiles</taxon>
        <taxon>Ochrophyta</taxon>
        <taxon>Bacillariophyta</taxon>
        <taxon>Coscinodiscophyceae</taxon>
        <taxon>Chaetocerotophycidae</taxon>
        <taxon>Chaetocerotales</taxon>
        <taxon>Chaetocerotaceae</taxon>
        <taxon>Chaetoceros</taxon>
    </lineage>
</organism>
<feature type="compositionally biased region" description="Polar residues" evidence="1">
    <location>
        <begin position="140"/>
        <end position="160"/>
    </location>
</feature>
<protein>
    <submittedName>
        <fullName evidence="2">Uncharacterized protein</fullName>
    </submittedName>
</protein>
<proteinExistence type="predicted"/>
<accession>A0AAD3H169</accession>
<sequence length="398" mass="45308">MNYQCYRPLRVEAKEIPQLPFYYKPDKTSALIKNLSAPVIYGRISEFARIKSLVTFWSEDNPAVVKFSSEDDIELHIHLWKVPSSEEGEEVKQVGDCYLMEVRRWKGDAVRAQKLKKLLLRTMLQAKKGQFQRRTKEQKQNPNTYIKISPEQTQYNTATPPESILKTGSDSESCSDNDSTSSSACPAQTPIASYQDTSLLLQSVQGLSNSKSANDKTAGMKILGSLTDPKHTSESISNRICCMIWTCFDPHNGKEILMTDNLINLAKECNDKPLQYHAIRVISNILRCISNKRIQVKTADLRRWAGIIPYLTKFLLDFEVETHMACVAAACLRYLITIEGCQKEELKPSLSSEDEISELKQILALLVRYGRDRHLKLQIQGMKLVEIIRSRNIPSMKK</sequence>
<dbReference type="AlphaFoldDB" id="A0AAD3H169"/>
<dbReference type="Proteomes" id="UP001054902">
    <property type="component" value="Unassembled WGS sequence"/>
</dbReference>
<evidence type="ECO:0000256" key="1">
    <source>
        <dbReference type="SAM" id="MobiDB-lite"/>
    </source>
</evidence>
<evidence type="ECO:0000313" key="2">
    <source>
        <dbReference type="EMBL" id="GFH46516.1"/>
    </source>
</evidence>
<dbReference type="Gene3D" id="1.25.10.10">
    <property type="entry name" value="Leucine-rich Repeat Variant"/>
    <property type="match status" value="1"/>
</dbReference>
<keyword evidence="3" id="KW-1185">Reference proteome</keyword>
<feature type="region of interest" description="Disordered" evidence="1">
    <location>
        <begin position="129"/>
        <end position="187"/>
    </location>
</feature>
<comment type="caution">
    <text evidence="2">The sequence shown here is derived from an EMBL/GenBank/DDBJ whole genome shotgun (WGS) entry which is preliminary data.</text>
</comment>
<reference evidence="2 3" key="1">
    <citation type="journal article" date="2021" name="Sci. Rep.">
        <title>The genome of the diatom Chaetoceros tenuissimus carries an ancient integrated fragment of an extant virus.</title>
        <authorList>
            <person name="Hongo Y."/>
            <person name="Kimura K."/>
            <person name="Takaki Y."/>
            <person name="Yoshida Y."/>
            <person name="Baba S."/>
            <person name="Kobayashi G."/>
            <person name="Nagasaki K."/>
            <person name="Hano T."/>
            <person name="Tomaru Y."/>
        </authorList>
    </citation>
    <scope>NUCLEOTIDE SEQUENCE [LARGE SCALE GENOMIC DNA]</scope>
    <source>
        <strain evidence="2 3">NIES-3715</strain>
    </source>
</reference>
<feature type="compositionally biased region" description="Low complexity" evidence="1">
    <location>
        <begin position="170"/>
        <end position="183"/>
    </location>
</feature>
<dbReference type="SUPFAM" id="SSF48371">
    <property type="entry name" value="ARM repeat"/>
    <property type="match status" value="1"/>
</dbReference>
<dbReference type="InterPro" id="IPR016024">
    <property type="entry name" value="ARM-type_fold"/>
</dbReference>
<gene>
    <name evidence="2" type="ORF">CTEN210_02990</name>
</gene>
<dbReference type="InterPro" id="IPR011989">
    <property type="entry name" value="ARM-like"/>
</dbReference>
<dbReference type="EMBL" id="BLLK01000022">
    <property type="protein sequence ID" value="GFH46516.1"/>
    <property type="molecule type" value="Genomic_DNA"/>
</dbReference>